<accession>A0A0F9I9E0</accession>
<sequence length="70" mass="8056">MLAVISQDLCAPMENGILLFESVEQMAMYIKCVHELTPTEWQQIEKDKYAVICPDGEGKDRLDKDDNEEH</sequence>
<protein>
    <submittedName>
        <fullName evidence="1">Uncharacterized protein</fullName>
    </submittedName>
</protein>
<reference evidence="1" key="1">
    <citation type="journal article" date="2015" name="Nature">
        <title>Complex archaea that bridge the gap between prokaryotes and eukaryotes.</title>
        <authorList>
            <person name="Spang A."/>
            <person name="Saw J.H."/>
            <person name="Jorgensen S.L."/>
            <person name="Zaremba-Niedzwiedzka K."/>
            <person name="Martijn J."/>
            <person name="Lind A.E."/>
            <person name="van Eijk R."/>
            <person name="Schleper C."/>
            <person name="Guy L."/>
            <person name="Ettema T.J."/>
        </authorList>
    </citation>
    <scope>NUCLEOTIDE SEQUENCE</scope>
</reference>
<dbReference type="EMBL" id="LAZR01020009">
    <property type="protein sequence ID" value="KKL90425.1"/>
    <property type="molecule type" value="Genomic_DNA"/>
</dbReference>
<name>A0A0F9I9E0_9ZZZZ</name>
<proteinExistence type="predicted"/>
<evidence type="ECO:0000313" key="1">
    <source>
        <dbReference type="EMBL" id="KKL90425.1"/>
    </source>
</evidence>
<dbReference type="AlphaFoldDB" id="A0A0F9I9E0"/>
<feature type="non-terminal residue" evidence="1">
    <location>
        <position position="70"/>
    </location>
</feature>
<organism evidence="1">
    <name type="scientific">marine sediment metagenome</name>
    <dbReference type="NCBI Taxonomy" id="412755"/>
    <lineage>
        <taxon>unclassified sequences</taxon>
        <taxon>metagenomes</taxon>
        <taxon>ecological metagenomes</taxon>
    </lineage>
</organism>
<gene>
    <name evidence="1" type="ORF">LCGC14_1904760</name>
</gene>
<comment type="caution">
    <text evidence="1">The sequence shown here is derived from an EMBL/GenBank/DDBJ whole genome shotgun (WGS) entry which is preliminary data.</text>
</comment>